<reference evidence="8 9" key="1">
    <citation type="submission" date="2023-01" db="EMBL/GenBank/DDBJ databases">
        <title>Analysis of 21 Apiospora genomes using comparative genomics revels a genus with tremendous synthesis potential of carbohydrate active enzymes and secondary metabolites.</title>
        <authorList>
            <person name="Sorensen T."/>
        </authorList>
    </citation>
    <scope>NUCLEOTIDE SEQUENCE [LARGE SCALE GENOMIC DNA]</scope>
    <source>
        <strain evidence="8 9">CBS 117206</strain>
    </source>
</reference>
<name>A0AAW0QTM2_9PEZI</name>
<evidence type="ECO:0000313" key="8">
    <source>
        <dbReference type="EMBL" id="KAK8101503.1"/>
    </source>
</evidence>
<feature type="transmembrane region" description="Helical" evidence="6">
    <location>
        <begin position="208"/>
        <end position="228"/>
    </location>
</feature>
<comment type="similarity">
    <text evidence="5">Belongs to the SAT4 family.</text>
</comment>
<dbReference type="EMBL" id="JAQQWP010000009">
    <property type="protein sequence ID" value="KAK8101503.1"/>
    <property type="molecule type" value="Genomic_DNA"/>
</dbReference>
<accession>A0AAW0QTM2</accession>
<dbReference type="InterPro" id="IPR049326">
    <property type="entry name" value="Rhodopsin_dom_fungi"/>
</dbReference>
<feature type="domain" description="Rhodopsin" evidence="7">
    <location>
        <begin position="28"/>
        <end position="269"/>
    </location>
</feature>
<evidence type="ECO:0000259" key="7">
    <source>
        <dbReference type="Pfam" id="PF20684"/>
    </source>
</evidence>
<evidence type="ECO:0000256" key="6">
    <source>
        <dbReference type="SAM" id="Phobius"/>
    </source>
</evidence>
<dbReference type="GO" id="GO:0016020">
    <property type="term" value="C:membrane"/>
    <property type="evidence" value="ECO:0007669"/>
    <property type="project" value="UniProtKB-SubCell"/>
</dbReference>
<evidence type="ECO:0000256" key="1">
    <source>
        <dbReference type="ARBA" id="ARBA00004141"/>
    </source>
</evidence>
<evidence type="ECO:0000313" key="9">
    <source>
        <dbReference type="Proteomes" id="UP001392437"/>
    </source>
</evidence>
<comment type="subcellular location">
    <subcellularLocation>
        <location evidence="1">Membrane</location>
        <topology evidence="1">Multi-pass membrane protein</topology>
    </subcellularLocation>
</comment>
<keyword evidence="2 6" id="KW-0812">Transmembrane</keyword>
<dbReference type="Proteomes" id="UP001392437">
    <property type="component" value="Unassembled WGS sequence"/>
</dbReference>
<feature type="transmembrane region" description="Helical" evidence="6">
    <location>
        <begin position="49"/>
        <end position="69"/>
    </location>
</feature>
<dbReference type="PANTHER" id="PTHR33048">
    <property type="entry name" value="PTH11-LIKE INTEGRAL MEMBRANE PROTEIN (AFU_ORTHOLOGUE AFUA_5G11245)"/>
    <property type="match status" value="1"/>
</dbReference>
<feature type="transmembrane region" description="Helical" evidence="6">
    <location>
        <begin position="89"/>
        <end position="111"/>
    </location>
</feature>
<evidence type="ECO:0000256" key="5">
    <source>
        <dbReference type="ARBA" id="ARBA00038359"/>
    </source>
</evidence>
<evidence type="ECO:0000256" key="4">
    <source>
        <dbReference type="ARBA" id="ARBA00023136"/>
    </source>
</evidence>
<protein>
    <recommendedName>
        <fullName evidence="7">Rhodopsin domain-containing protein</fullName>
    </recommendedName>
</protein>
<gene>
    <name evidence="8" type="ORF">PG999_011877</name>
</gene>
<keyword evidence="4 6" id="KW-0472">Membrane</keyword>
<feature type="transmembrane region" description="Helical" evidence="6">
    <location>
        <begin position="244"/>
        <end position="264"/>
    </location>
</feature>
<dbReference type="PANTHER" id="PTHR33048:SF96">
    <property type="entry name" value="INTEGRAL MEMBRANE PROTEIN"/>
    <property type="match status" value="1"/>
</dbReference>
<keyword evidence="3 6" id="KW-1133">Transmembrane helix</keyword>
<proteinExistence type="inferred from homology"/>
<feature type="transmembrane region" description="Helical" evidence="6">
    <location>
        <begin position="123"/>
        <end position="152"/>
    </location>
</feature>
<evidence type="ECO:0000256" key="3">
    <source>
        <dbReference type="ARBA" id="ARBA00022989"/>
    </source>
</evidence>
<feature type="transmembrane region" description="Helical" evidence="6">
    <location>
        <begin position="172"/>
        <end position="196"/>
    </location>
</feature>
<dbReference type="InterPro" id="IPR052337">
    <property type="entry name" value="SAT4-like"/>
</dbReference>
<evidence type="ECO:0000256" key="2">
    <source>
        <dbReference type="ARBA" id="ARBA00022692"/>
    </source>
</evidence>
<dbReference type="Pfam" id="PF20684">
    <property type="entry name" value="Fung_rhodopsin"/>
    <property type="match status" value="1"/>
</dbReference>
<feature type="transmembrane region" description="Helical" evidence="6">
    <location>
        <begin position="12"/>
        <end position="28"/>
    </location>
</feature>
<dbReference type="AlphaFoldDB" id="A0AAW0QTM2"/>
<sequence length="339" mass="37269">MDPSENRGPQLLAVVITLLTTATLTNAMRCYTRIGIVKAFGVDDWTMMIAHVFFTMFCACNIAGVHYGIGRHEDALLAVDRTEARQLWWLNYIWYGGTMMFSKISISVFLLRVTINRYHTWIVWGIIVLTAGGCGAFIMVTMFQCAPISAFWEDPQGAGRTSCIHGNVLRDLAYIYSGGTLLVDLILVVLPLMIVWNLKMGLKTKFGLSILICFGLVASVGVAVRFAYLDDFTQPDFLFDTSDVAIWSAVESGLAVTAGSLATLRPLFRLMSRKLGLTVAAPAKYPSAETGMISPGVLIRPPPALMVQDADDVLIEKAMSRSPGLVPFPNLSSRDYTPY</sequence>
<keyword evidence="9" id="KW-1185">Reference proteome</keyword>
<organism evidence="8 9">
    <name type="scientific">Apiospora kogelbergensis</name>
    <dbReference type="NCBI Taxonomy" id="1337665"/>
    <lineage>
        <taxon>Eukaryota</taxon>
        <taxon>Fungi</taxon>
        <taxon>Dikarya</taxon>
        <taxon>Ascomycota</taxon>
        <taxon>Pezizomycotina</taxon>
        <taxon>Sordariomycetes</taxon>
        <taxon>Xylariomycetidae</taxon>
        <taxon>Amphisphaeriales</taxon>
        <taxon>Apiosporaceae</taxon>
        <taxon>Apiospora</taxon>
    </lineage>
</organism>
<comment type="caution">
    <text evidence="8">The sequence shown here is derived from an EMBL/GenBank/DDBJ whole genome shotgun (WGS) entry which is preliminary data.</text>
</comment>